<dbReference type="EMBL" id="JASBWS010000016">
    <property type="protein sequence ID" value="KAJ9112142.1"/>
    <property type="molecule type" value="Genomic_DNA"/>
</dbReference>
<comment type="caution">
    <text evidence="1">The sequence shown here is derived from an EMBL/GenBank/DDBJ whole genome shotgun (WGS) entry which is preliminary data.</text>
</comment>
<organism evidence="1 2">
    <name type="scientific">Naganishia adeliensis</name>
    <dbReference type="NCBI Taxonomy" id="92952"/>
    <lineage>
        <taxon>Eukaryota</taxon>
        <taxon>Fungi</taxon>
        <taxon>Dikarya</taxon>
        <taxon>Basidiomycota</taxon>
        <taxon>Agaricomycotina</taxon>
        <taxon>Tremellomycetes</taxon>
        <taxon>Filobasidiales</taxon>
        <taxon>Filobasidiaceae</taxon>
        <taxon>Naganishia</taxon>
    </lineage>
</organism>
<proteinExistence type="predicted"/>
<sequence length="441" mass="48579">MSLLAKSHALRGKTLTSSRLAVASRTLATLQDKQNGQKPPTAVVMMNMGGPSTIPEVHPFLSRLFHDHDLIPLPFQSYLAPVIARRRTPKIEEQYTTIGGGSPILRWTRTQGAAMCALLDELNPSSAPHKPYVMFRYAEPLTETCLDEMRRDGVKRAIAFTQYPQYSCSTTGSSLNELMRVATLSTRQENRQRKRDKTDVMLAAEAQKEAGSEEKLIKGGLAWGGKGEVEWSVIDRWPTHEGFIEAVAKNVMDGLQKFVPHDQKDVVIMFSAHSLPLSVVNRGDPYITEVAASVLAVMQKIGFTNPYRLTWQSQVGPSAWQGPQTSDSVKGFAKLGKKNILLVPIAFTSDHIETLYELDLEVAEEAHELGVTLHRAESLNDSPIFIRALADIVSNHLTDYENGKCGPTSIQMGLRCPGCTNPRCESSKSFFANGGKLDAAV</sequence>
<gene>
    <name evidence="1" type="ORF">QFC20_002323</name>
</gene>
<evidence type="ECO:0000313" key="1">
    <source>
        <dbReference type="EMBL" id="KAJ9112142.1"/>
    </source>
</evidence>
<dbReference type="Proteomes" id="UP001230649">
    <property type="component" value="Unassembled WGS sequence"/>
</dbReference>
<keyword evidence="2" id="KW-1185">Reference proteome</keyword>
<accession>A0ACC2WNM6</accession>
<name>A0ACC2WNM6_9TREE</name>
<reference evidence="1" key="1">
    <citation type="submission" date="2023-04" db="EMBL/GenBank/DDBJ databases">
        <title>Draft Genome sequencing of Naganishia species isolated from polar environments using Oxford Nanopore Technology.</title>
        <authorList>
            <person name="Leo P."/>
            <person name="Venkateswaran K."/>
        </authorList>
    </citation>
    <scope>NUCLEOTIDE SEQUENCE</scope>
    <source>
        <strain evidence="1">MNA-CCFEE 5262</strain>
    </source>
</reference>
<protein>
    <submittedName>
        <fullName evidence="1">Uncharacterized protein</fullName>
    </submittedName>
</protein>
<evidence type="ECO:0000313" key="2">
    <source>
        <dbReference type="Proteomes" id="UP001230649"/>
    </source>
</evidence>